<dbReference type="EMBL" id="CP045891">
    <property type="protein sequence ID" value="QQP58557.1"/>
    <property type="molecule type" value="Genomic_DNA"/>
</dbReference>
<organism evidence="1 2">
    <name type="scientific">Caligus rogercresseyi</name>
    <name type="common">Sea louse</name>
    <dbReference type="NCBI Taxonomy" id="217165"/>
    <lineage>
        <taxon>Eukaryota</taxon>
        <taxon>Metazoa</taxon>
        <taxon>Ecdysozoa</taxon>
        <taxon>Arthropoda</taxon>
        <taxon>Crustacea</taxon>
        <taxon>Multicrustacea</taxon>
        <taxon>Hexanauplia</taxon>
        <taxon>Copepoda</taxon>
        <taxon>Siphonostomatoida</taxon>
        <taxon>Caligidae</taxon>
        <taxon>Caligus</taxon>
    </lineage>
</organism>
<evidence type="ECO:0000313" key="2">
    <source>
        <dbReference type="Proteomes" id="UP000595437"/>
    </source>
</evidence>
<gene>
    <name evidence="1" type="ORF">FKW44_003919</name>
</gene>
<keyword evidence="2" id="KW-1185">Reference proteome</keyword>
<accession>A0A7T8KMC2</accession>
<reference evidence="2" key="1">
    <citation type="submission" date="2021-01" db="EMBL/GenBank/DDBJ databases">
        <title>Caligus Genome Assembly.</title>
        <authorList>
            <person name="Gallardo-Escarate C."/>
        </authorList>
    </citation>
    <scope>NUCLEOTIDE SEQUENCE [LARGE SCALE GENOMIC DNA]</scope>
</reference>
<protein>
    <submittedName>
        <fullName evidence="1">Uncharacterized protein</fullName>
    </submittedName>
</protein>
<sequence length="50" mass="5845">MDPFRSPVNSYNRNFSSYRATQYFSPSFASDAPIERTDVFELFNFSPDLL</sequence>
<evidence type="ECO:0000313" key="1">
    <source>
        <dbReference type="EMBL" id="QQP58557.1"/>
    </source>
</evidence>
<name>A0A7T8KMC2_CALRO</name>
<dbReference type="AlphaFoldDB" id="A0A7T8KMC2"/>
<proteinExistence type="predicted"/>
<dbReference type="Proteomes" id="UP000595437">
    <property type="component" value="Chromosome 2"/>
</dbReference>